<keyword evidence="4 8" id="KW-0238">DNA-binding</keyword>
<evidence type="ECO:0000313" key="11">
    <source>
        <dbReference type="EMBL" id="GBC05990.1"/>
    </source>
</evidence>
<dbReference type="GO" id="GO:0030337">
    <property type="term" value="F:DNA polymerase processivity factor activity"/>
    <property type="evidence" value="ECO:0007669"/>
    <property type="project" value="InterPro"/>
</dbReference>
<proteinExistence type="inferred from homology"/>
<dbReference type="Gene3D" id="3.10.150.10">
    <property type="entry name" value="DNA Polymerase III, subunit A, domain 2"/>
    <property type="match status" value="2"/>
</dbReference>
<dbReference type="NCBIfam" id="TIGR00590">
    <property type="entry name" value="pcna"/>
    <property type="match status" value="1"/>
</dbReference>
<evidence type="ECO:0000313" key="12">
    <source>
        <dbReference type="Proteomes" id="UP000247702"/>
    </source>
</evidence>
<comment type="subcellular location">
    <subcellularLocation>
        <location evidence="1 7">Nucleus</location>
    </subcellularLocation>
</comment>
<dbReference type="Pfam" id="PF00705">
    <property type="entry name" value="PCNA_N"/>
    <property type="match status" value="1"/>
</dbReference>
<evidence type="ECO:0000256" key="6">
    <source>
        <dbReference type="ARBA" id="ARBA00054163"/>
    </source>
</evidence>
<dbReference type="PRINTS" id="PR00339">
    <property type="entry name" value="PCNACYCLIN"/>
</dbReference>
<dbReference type="EMBL" id="BEXD01004042">
    <property type="protein sequence ID" value="GBC05990.1"/>
    <property type="molecule type" value="Genomic_DNA"/>
</dbReference>
<dbReference type="InterPro" id="IPR000730">
    <property type="entry name" value="Pr_cel_nuc_antig"/>
</dbReference>
<name>A0A2Z6S959_9GLOM</name>
<dbReference type="Proteomes" id="UP000247702">
    <property type="component" value="Unassembled WGS sequence"/>
</dbReference>
<dbReference type="GO" id="GO:0006272">
    <property type="term" value="P:leading strand elongation"/>
    <property type="evidence" value="ECO:0007669"/>
    <property type="project" value="TreeGrafter"/>
</dbReference>
<comment type="similarity">
    <text evidence="2 8">Belongs to the PCNA family.</text>
</comment>
<feature type="domain" description="Proliferating cell nuclear antigen PCNA N-terminal" evidence="9">
    <location>
        <begin position="1"/>
        <end position="125"/>
    </location>
</feature>
<dbReference type="InterPro" id="IPR022659">
    <property type="entry name" value="Pr_cel_nuc_antig_CS"/>
</dbReference>
<dbReference type="GO" id="GO:0043626">
    <property type="term" value="C:PCNA complex"/>
    <property type="evidence" value="ECO:0007669"/>
    <property type="project" value="UniProtKB-ARBA"/>
</dbReference>
<protein>
    <recommendedName>
        <fullName evidence="7">DNA sliding clamp PCNA</fullName>
    </recommendedName>
</protein>
<dbReference type="Pfam" id="PF02747">
    <property type="entry name" value="PCNA_C"/>
    <property type="match status" value="1"/>
</dbReference>
<dbReference type="PANTHER" id="PTHR11352">
    <property type="entry name" value="PROLIFERATING CELL NUCLEAR ANTIGEN"/>
    <property type="match status" value="1"/>
</dbReference>
<dbReference type="CDD" id="cd00577">
    <property type="entry name" value="PCNA"/>
    <property type="match status" value="1"/>
</dbReference>
<dbReference type="InterPro" id="IPR022648">
    <property type="entry name" value="Pr_cel_nuc_antig_N"/>
</dbReference>
<evidence type="ECO:0000259" key="9">
    <source>
        <dbReference type="Pfam" id="PF00705"/>
    </source>
</evidence>
<dbReference type="PROSITE" id="PS01251">
    <property type="entry name" value="PCNA_1"/>
    <property type="match status" value="1"/>
</dbReference>
<comment type="function">
    <text evidence="7">This protein is an auxiliary protein of DNA polymerase delta and is involved in the control of eukaryotic DNA replication by increasing the polymerase's processivity during elongation of the leading strand.</text>
</comment>
<dbReference type="GO" id="GO:0006298">
    <property type="term" value="P:mismatch repair"/>
    <property type="evidence" value="ECO:0007669"/>
    <property type="project" value="TreeGrafter"/>
</dbReference>
<keyword evidence="12" id="KW-1185">Reference proteome</keyword>
<dbReference type="FunFam" id="3.10.150.10:FF:000006">
    <property type="entry name" value="Proliferating cell nuclear antigen"/>
    <property type="match status" value="1"/>
</dbReference>
<organism evidence="11 12">
    <name type="scientific">Rhizophagus clarus</name>
    <dbReference type="NCBI Taxonomy" id="94130"/>
    <lineage>
        <taxon>Eukaryota</taxon>
        <taxon>Fungi</taxon>
        <taxon>Fungi incertae sedis</taxon>
        <taxon>Mucoromycota</taxon>
        <taxon>Glomeromycotina</taxon>
        <taxon>Glomeromycetes</taxon>
        <taxon>Glomerales</taxon>
        <taxon>Glomeraceae</taxon>
        <taxon>Rhizophagus</taxon>
    </lineage>
</organism>
<comment type="caution">
    <text evidence="11">The sequence shown here is derived from an EMBL/GenBank/DDBJ whole genome shotgun (WGS) entry which is preliminary data.</text>
</comment>
<dbReference type="PROSITE" id="PS00293">
    <property type="entry name" value="PCNA_2"/>
    <property type="match status" value="1"/>
</dbReference>
<dbReference type="GO" id="GO:0006275">
    <property type="term" value="P:regulation of DNA replication"/>
    <property type="evidence" value="ECO:0007669"/>
    <property type="project" value="InterPro"/>
</dbReference>
<sequence>MFEARLSQGALLKKLLEAIKELVTDANFDCNETGIALQAMDNSHVALVSLLLRSEGFHPYRCDRGFSLGVNLNSLSKILKCAGNDDIITLKADDNSADSLSLCFESPSNERVSEYELKLMDIDQEHLSIPETDYEATIVMSSTEFQRICRDLMVISESVSIDVAKDAIVFSAEGEMGTGSVKLKQNPSVDKPEEQVTIELNNSVSLQFSLKYLMNFTKGTPLSDQVMLGLSENMPLLVEYKMDDAGYIRCRNCKILVFLFCQIYDGHMVIFNLHIYTIYTKTNFTNKSLKSLKKVLDLNAVATRRCFDFFILSKRSFGRKSFTFSTGSIPRLKRKARSFYPR</sequence>
<dbReference type="PANTHER" id="PTHR11352:SF0">
    <property type="entry name" value="PROLIFERATING CELL NUCLEAR ANTIGEN"/>
    <property type="match status" value="1"/>
</dbReference>
<evidence type="ECO:0000256" key="1">
    <source>
        <dbReference type="ARBA" id="ARBA00004123"/>
    </source>
</evidence>
<evidence type="ECO:0000256" key="8">
    <source>
        <dbReference type="RuleBase" id="RU003671"/>
    </source>
</evidence>
<dbReference type="STRING" id="94130.A0A2Z6S959"/>
<evidence type="ECO:0000256" key="2">
    <source>
        <dbReference type="ARBA" id="ARBA00010462"/>
    </source>
</evidence>
<gene>
    <name evidence="11" type="ORF">RclHR1_06540010</name>
</gene>
<keyword evidence="3 8" id="KW-0235">DNA replication</keyword>
<evidence type="ECO:0000256" key="7">
    <source>
        <dbReference type="RuleBase" id="RU000641"/>
    </source>
</evidence>
<dbReference type="FunFam" id="3.10.150.10:FF:000008">
    <property type="entry name" value="Proliferating cell nuclear antigen"/>
    <property type="match status" value="1"/>
</dbReference>
<reference evidence="11 12" key="1">
    <citation type="submission" date="2017-11" db="EMBL/GenBank/DDBJ databases">
        <title>The genome of Rhizophagus clarus HR1 reveals common genetic basis of auxotrophy among arbuscular mycorrhizal fungi.</title>
        <authorList>
            <person name="Kobayashi Y."/>
        </authorList>
    </citation>
    <scope>NUCLEOTIDE SEQUENCE [LARGE SCALE GENOMIC DNA]</scope>
    <source>
        <strain evidence="11 12">HR1</strain>
    </source>
</reference>
<accession>A0A2Z6S959</accession>
<dbReference type="GO" id="GO:0019985">
    <property type="term" value="P:translesion synthesis"/>
    <property type="evidence" value="ECO:0007669"/>
    <property type="project" value="TreeGrafter"/>
</dbReference>
<evidence type="ECO:0000256" key="3">
    <source>
        <dbReference type="ARBA" id="ARBA00022705"/>
    </source>
</evidence>
<dbReference type="InterPro" id="IPR046938">
    <property type="entry name" value="DNA_clamp_sf"/>
</dbReference>
<evidence type="ECO:0000259" key="10">
    <source>
        <dbReference type="Pfam" id="PF02747"/>
    </source>
</evidence>
<comment type="function">
    <text evidence="6">This protein is an auxiliary protein of DNA polymerase delta and is involved in the control of eukaryotic DNA replication by increasing the polymerase's processibility during elongation of the leading strand. Involved in DNA repair.</text>
</comment>
<dbReference type="HAMAP" id="MF_00317">
    <property type="entry name" value="DNApol_clamp_arch"/>
    <property type="match status" value="1"/>
</dbReference>
<feature type="domain" description="Proliferating cell nuclear antigen PCNA C-terminal" evidence="10">
    <location>
        <begin position="129"/>
        <end position="251"/>
    </location>
</feature>
<dbReference type="GO" id="GO:0003677">
    <property type="term" value="F:DNA binding"/>
    <property type="evidence" value="ECO:0007669"/>
    <property type="project" value="UniProtKB-KW"/>
</dbReference>
<dbReference type="InterPro" id="IPR022649">
    <property type="entry name" value="Pr_cel_nuc_antig_C"/>
</dbReference>
<keyword evidence="5 7" id="KW-0539">Nucleus</keyword>
<evidence type="ECO:0000256" key="4">
    <source>
        <dbReference type="ARBA" id="ARBA00023125"/>
    </source>
</evidence>
<dbReference type="SUPFAM" id="SSF55979">
    <property type="entry name" value="DNA clamp"/>
    <property type="match status" value="2"/>
</dbReference>
<evidence type="ECO:0000256" key="5">
    <source>
        <dbReference type="ARBA" id="ARBA00023242"/>
    </source>
</evidence>
<dbReference type="AlphaFoldDB" id="A0A2Z6S959"/>